<reference evidence="1" key="1">
    <citation type="submission" date="2021-04" db="EMBL/GenBank/DDBJ databases">
        <title>Pseudaminobacter soli sp. nov., isolated from paddy soil contaminated by heavy metals.</title>
        <authorList>
            <person name="Zhang K."/>
        </authorList>
    </citation>
    <scope>NUCLEOTIDE SEQUENCE</scope>
    <source>
        <strain evidence="1">19-2017</strain>
    </source>
</reference>
<dbReference type="Proteomes" id="UP000680348">
    <property type="component" value="Unassembled WGS sequence"/>
</dbReference>
<comment type="caution">
    <text evidence="1">The sequence shown here is derived from an EMBL/GenBank/DDBJ whole genome shotgun (WGS) entry which is preliminary data.</text>
</comment>
<accession>A0A942I911</accession>
<proteinExistence type="predicted"/>
<dbReference type="AlphaFoldDB" id="A0A942I911"/>
<protein>
    <submittedName>
        <fullName evidence="1">Uncharacterized protein</fullName>
    </submittedName>
</protein>
<gene>
    <name evidence="1" type="ORF">KEU06_09380</name>
</gene>
<evidence type="ECO:0000313" key="1">
    <source>
        <dbReference type="EMBL" id="MBS3648816.1"/>
    </source>
</evidence>
<sequence length="107" mass="12493">MYMFKDKKLEQDQRKVQFGDADKSTLANICMVAAERFRENAAEFRKCIDYKPKEGEFPIFPTGEAAKRLVEQFERQAAEAEKFRDLFDNVVQIPDMVTFVEEEEEAA</sequence>
<name>A0A942I911_9HYPH</name>
<evidence type="ECO:0000313" key="2">
    <source>
        <dbReference type="Proteomes" id="UP000680348"/>
    </source>
</evidence>
<organism evidence="1 2">
    <name type="scientific">Pseudaminobacter soli</name>
    <name type="common">ex Zhang et al. 2022</name>
    <dbReference type="NCBI Taxonomy" id="2831468"/>
    <lineage>
        <taxon>Bacteria</taxon>
        <taxon>Pseudomonadati</taxon>
        <taxon>Pseudomonadota</taxon>
        <taxon>Alphaproteobacteria</taxon>
        <taxon>Hyphomicrobiales</taxon>
        <taxon>Phyllobacteriaceae</taxon>
        <taxon>Pseudaminobacter</taxon>
    </lineage>
</organism>
<dbReference type="RefSeq" id="WP_188254379.1">
    <property type="nucleotide sequence ID" value="NZ_JABVCF010000004.1"/>
</dbReference>
<keyword evidence="2" id="KW-1185">Reference proteome</keyword>
<dbReference type="EMBL" id="JAGWCR010000004">
    <property type="protein sequence ID" value="MBS3648816.1"/>
    <property type="molecule type" value="Genomic_DNA"/>
</dbReference>